<dbReference type="PANTHER" id="PTHR35076">
    <property type="entry name" value="TUBULIN EPSILON AND DELTA COMPLEX PROTEIN 1"/>
    <property type="match status" value="1"/>
</dbReference>
<sequence length="448" mass="52004">MNSVRETIQLLAQIFIENGTSDISAEIFRQAKFNKNEAVRVLWKLLFELIYFCKYGEIDEATIKAQFKLTPEEKCVYVKQELQHLGYLLPDFACLSNHGNTGSRELLLALGWLMCQQNILEKFMQKCSSPLDDDTSIFYESYLDTDNKHSALFQSSYKIEPQAKIQKLLMLNGKLQLNLRRMYALQIQDANLSHKIHTCTNGVTLSTYRNHLTPFEVRLLRYPNHLKKMLELLEKDNYRLQNLLLWKEKEHIFWSWMESVLELKVSEKSEDTVTYCNTVPVYLDIPPNIDHEISTSRKHLVEIILQYEDIIDQLEILWTKKHEDISEQDLDNLLTSINMEIAFQRANLSLSSKRNIVEPKKHPQFILKDQSKKSVRPSKHLAPAFLGGQGDCPGVDINIAIKDIEKRIEDLEHDLLVDQGICKTDMEKMSTSVPNCIFIPPLALKGRF</sequence>
<dbReference type="AlphaFoldDB" id="V4BAZ5"/>
<dbReference type="GeneID" id="20249875"/>
<dbReference type="KEGG" id="lgi:LOTGIDRAFT_235524"/>
<dbReference type="Proteomes" id="UP000030746">
    <property type="component" value="Unassembled WGS sequence"/>
</dbReference>
<dbReference type="EMBL" id="KB203149">
    <property type="protein sequence ID" value="ESO86149.1"/>
    <property type="molecule type" value="Genomic_DNA"/>
</dbReference>
<evidence type="ECO:0000259" key="1">
    <source>
        <dbReference type="Pfam" id="PF14970"/>
    </source>
</evidence>
<dbReference type="InterPro" id="IPR027996">
    <property type="entry name" value="TEDC1_dom"/>
</dbReference>
<evidence type="ECO:0000313" key="3">
    <source>
        <dbReference type="Proteomes" id="UP000030746"/>
    </source>
</evidence>
<evidence type="ECO:0000313" key="2">
    <source>
        <dbReference type="EMBL" id="ESO86149.1"/>
    </source>
</evidence>
<name>V4BAZ5_LOTGI</name>
<dbReference type="CTD" id="20249875"/>
<accession>V4BAZ5</accession>
<dbReference type="OrthoDB" id="9906141at2759"/>
<feature type="domain" description="Tubulin epsilon and delta complex protein 1" evidence="1">
    <location>
        <begin position="86"/>
        <end position="262"/>
    </location>
</feature>
<dbReference type="OMA" id="FWTWMDS"/>
<keyword evidence="3" id="KW-1185">Reference proteome</keyword>
<protein>
    <recommendedName>
        <fullName evidence="1">Tubulin epsilon and delta complex protein 1 domain-containing protein</fullName>
    </recommendedName>
</protein>
<reference evidence="2 3" key="1">
    <citation type="journal article" date="2013" name="Nature">
        <title>Insights into bilaterian evolution from three spiralian genomes.</title>
        <authorList>
            <person name="Simakov O."/>
            <person name="Marletaz F."/>
            <person name="Cho S.J."/>
            <person name="Edsinger-Gonzales E."/>
            <person name="Havlak P."/>
            <person name="Hellsten U."/>
            <person name="Kuo D.H."/>
            <person name="Larsson T."/>
            <person name="Lv J."/>
            <person name="Arendt D."/>
            <person name="Savage R."/>
            <person name="Osoegawa K."/>
            <person name="de Jong P."/>
            <person name="Grimwood J."/>
            <person name="Chapman J.A."/>
            <person name="Shapiro H."/>
            <person name="Aerts A."/>
            <person name="Otillar R.P."/>
            <person name="Terry A.Y."/>
            <person name="Boore J.L."/>
            <person name="Grigoriev I.V."/>
            <person name="Lindberg D.R."/>
            <person name="Seaver E.C."/>
            <person name="Weisblat D.A."/>
            <person name="Putnam N.H."/>
            <person name="Rokhsar D.S."/>
        </authorList>
    </citation>
    <scope>NUCLEOTIDE SEQUENCE [LARGE SCALE GENOMIC DNA]</scope>
</reference>
<dbReference type="Pfam" id="PF14970">
    <property type="entry name" value="TEDC1"/>
    <property type="match status" value="1"/>
</dbReference>
<gene>
    <name evidence="2" type="ORF">LOTGIDRAFT_235524</name>
</gene>
<proteinExistence type="predicted"/>
<dbReference type="PANTHER" id="PTHR35076:SF1">
    <property type="entry name" value="TUBULIN EPSILON AND DELTA COMPLEX PROTEIN 1"/>
    <property type="match status" value="1"/>
</dbReference>
<dbReference type="HOGENOM" id="CLU_628895_0_0_1"/>
<dbReference type="InterPro" id="IPR043535">
    <property type="entry name" value="TEDC1"/>
</dbReference>
<organism evidence="2 3">
    <name type="scientific">Lottia gigantea</name>
    <name type="common">Giant owl limpet</name>
    <dbReference type="NCBI Taxonomy" id="225164"/>
    <lineage>
        <taxon>Eukaryota</taxon>
        <taxon>Metazoa</taxon>
        <taxon>Spiralia</taxon>
        <taxon>Lophotrochozoa</taxon>
        <taxon>Mollusca</taxon>
        <taxon>Gastropoda</taxon>
        <taxon>Patellogastropoda</taxon>
        <taxon>Lottioidea</taxon>
        <taxon>Lottiidae</taxon>
        <taxon>Lottia</taxon>
    </lineage>
</organism>
<dbReference type="RefSeq" id="XP_009063110.1">
    <property type="nucleotide sequence ID" value="XM_009064862.1"/>
</dbReference>